<name>A0AAD1D3U7_SPHMI</name>
<dbReference type="Proteomes" id="UP000275727">
    <property type="component" value="Chromosome"/>
</dbReference>
<keyword evidence="6" id="KW-1185">Reference proteome</keyword>
<dbReference type="InterPro" id="IPR013658">
    <property type="entry name" value="SGL"/>
</dbReference>
<evidence type="ECO:0000313" key="5">
    <source>
        <dbReference type="Proteomes" id="UP000275727"/>
    </source>
</evidence>
<dbReference type="GO" id="GO:0016787">
    <property type="term" value="F:hydrolase activity"/>
    <property type="evidence" value="ECO:0007669"/>
    <property type="project" value="UniProtKB-KW"/>
</dbReference>
<feature type="domain" description="SMP-30/Gluconolactonase/LRE-like region" evidence="2">
    <location>
        <begin position="60"/>
        <end position="237"/>
    </location>
</feature>
<evidence type="ECO:0000313" key="3">
    <source>
        <dbReference type="EMBL" id="BBE33291.1"/>
    </source>
</evidence>
<evidence type="ECO:0000313" key="4">
    <source>
        <dbReference type="EMBL" id="RKS85419.1"/>
    </source>
</evidence>
<proteinExistence type="predicted"/>
<accession>A0AAD1D3U7</accession>
<dbReference type="KEGG" id="smic:SmB9_09490"/>
<dbReference type="Gene3D" id="2.120.10.30">
    <property type="entry name" value="TolB, C-terminal domain"/>
    <property type="match status" value="1"/>
</dbReference>
<dbReference type="SUPFAM" id="SSF63829">
    <property type="entry name" value="Calcium-dependent phosphotriesterase"/>
    <property type="match status" value="1"/>
</dbReference>
<evidence type="ECO:0000259" key="2">
    <source>
        <dbReference type="Pfam" id="PF08450"/>
    </source>
</evidence>
<protein>
    <submittedName>
        <fullName evidence="4">SMP-30/gluconolaconase/LRE-like protein</fullName>
    </submittedName>
</protein>
<dbReference type="AlphaFoldDB" id="A0AAD1D3U7"/>
<evidence type="ECO:0000256" key="1">
    <source>
        <dbReference type="ARBA" id="ARBA00022801"/>
    </source>
</evidence>
<dbReference type="Proteomes" id="UP000276029">
    <property type="component" value="Unassembled WGS sequence"/>
</dbReference>
<dbReference type="PANTHER" id="PTHR47572">
    <property type="entry name" value="LIPOPROTEIN-RELATED"/>
    <property type="match status" value="1"/>
</dbReference>
<dbReference type="Pfam" id="PF08450">
    <property type="entry name" value="SGL"/>
    <property type="match status" value="1"/>
</dbReference>
<reference evidence="3 5" key="1">
    <citation type="submission" date="2018-06" db="EMBL/GenBank/DDBJ databases">
        <title>Complete Genome Sequence of the Microcystin-Degrading Bacterium Sphingosinicella microcystinivorans Strain B-9.</title>
        <authorList>
            <person name="Jin H."/>
            <person name="Nishizawa T."/>
            <person name="Guo Y."/>
            <person name="Nishizawa A."/>
            <person name="Park H."/>
            <person name="Kato H."/>
            <person name="Tsuji K."/>
            <person name="Harada K."/>
        </authorList>
    </citation>
    <scope>NUCLEOTIDE SEQUENCE [LARGE SCALE GENOMIC DNA]</scope>
    <source>
        <strain evidence="3 5">B9</strain>
    </source>
</reference>
<keyword evidence="1" id="KW-0378">Hydrolase</keyword>
<dbReference type="InterPro" id="IPR011042">
    <property type="entry name" value="6-blade_b-propeller_TolB-like"/>
</dbReference>
<evidence type="ECO:0000313" key="6">
    <source>
        <dbReference type="Proteomes" id="UP000276029"/>
    </source>
</evidence>
<dbReference type="RefSeq" id="WP_243445628.1">
    <property type="nucleotide sequence ID" value="NZ_AP018711.1"/>
</dbReference>
<gene>
    <name evidence="4" type="ORF">DFR51_3337</name>
    <name evidence="3" type="ORF">SmB9_09490</name>
</gene>
<reference evidence="4 6" key="2">
    <citation type="submission" date="2018-10" db="EMBL/GenBank/DDBJ databases">
        <title>Genomic Encyclopedia of Type Strains, Phase IV (KMG-IV): sequencing the most valuable type-strain genomes for metagenomic binning, comparative biology and taxonomic classification.</title>
        <authorList>
            <person name="Goeker M."/>
        </authorList>
    </citation>
    <scope>NUCLEOTIDE SEQUENCE [LARGE SCALE GENOMIC DNA]</scope>
    <source>
        <strain evidence="4 6">DSM 19791</strain>
    </source>
</reference>
<sequence length="317" mass="33885">MQLSDIVPVDAIGTGLARPESVLATARGEIFASHVEGVTWIERGETRLIRPRSAPRGFMPNGIALAPDRSLLIANVGDTGGLWRMSLDGDLEPLLLEVDGKPLPALNFVSVDRAGRVWITVSTVANPRWRHFRPDRADGFIVLLDRGAARVVKDGLAWTNEAVPSPDGGWLYVNETALRRTSRFPILANGDLGARETVAQFGAGIFPDGLAFDAQGGFWVVSVISNLLIRVAADGGQTVMLRDENSGFTAAIEAAFAGGTFAPDMMEGGGGERLNNISSMAFCDGDLSTIVLGSLHGRTLARFRSPIAGAPPVHWRF</sequence>
<dbReference type="PANTHER" id="PTHR47572:SF4">
    <property type="entry name" value="LACTONASE DRP35"/>
    <property type="match status" value="1"/>
</dbReference>
<organism evidence="3 5">
    <name type="scientific">Sphingosinicella microcystinivorans</name>
    <dbReference type="NCBI Taxonomy" id="335406"/>
    <lineage>
        <taxon>Bacteria</taxon>
        <taxon>Pseudomonadati</taxon>
        <taxon>Pseudomonadota</taxon>
        <taxon>Alphaproteobacteria</taxon>
        <taxon>Sphingomonadales</taxon>
        <taxon>Sphingosinicellaceae</taxon>
        <taxon>Sphingosinicella</taxon>
    </lineage>
</organism>
<dbReference type="EMBL" id="RBWX01000011">
    <property type="protein sequence ID" value="RKS85419.1"/>
    <property type="molecule type" value="Genomic_DNA"/>
</dbReference>
<dbReference type="EMBL" id="AP018711">
    <property type="protein sequence ID" value="BBE33291.1"/>
    <property type="molecule type" value="Genomic_DNA"/>
</dbReference>
<dbReference type="InterPro" id="IPR051262">
    <property type="entry name" value="SMP-30/CGR1_Lactonase"/>
</dbReference>